<dbReference type="SMART" id="SM01276">
    <property type="entry name" value="M60-like"/>
    <property type="match status" value="1"/>
</dbReference>
<evidence type="ECO:0000256" key="1">
    <source>
        <dbReference type="SAM" id="MobiDB-lite"/>
    </source>
</evidence>
<dbReference type="Pfam" id="PF13402">
    <property type="entry name" value="Peptidase_M60"/>
    <property type="match status" value="1"/>
</dbReference>
<protein>
    <submittedName>
        <fullName evidence="4">Peptidase M60, enhancin and enhancin-like</fullName>
    </submittedName>
</protein>
<dbReference type="Proteomes" id="UP000184420">
    <property type="component" value="Unassembled WGS sequence"/>
</dbReference>
<dbReference type="InterPro" id="IPR051244">
    <property type="entry name" value="TCAF"/>
</dbReference>
<gene>
    <name evidence="4" type="ORF">SAMN05444266_11531</name>
</gene>
<feature type="region of interest" description="Disordered" evidence="1">
    <location>
        <begin position="22"/>
        <end position="42"/>
    </location>
</feature>
<dbReference type="GO" id="GO:0044325">
    <property type="term" value="F:transmembrane transporter binding"/>
    <property type="evidence" value="ECO:0007669"/>
    <property type="project" value="TreeGrafter"/>
</dbReference>
<dbReference type="InterPro" id="IPR031161">
    <property type="entry name" value="Peptidase_M60_dom"/>
</dbReference>
<dbReference type="InterPro" id="IPR042279">
    <property type="entry name" value="Pep_M60_3"/>
</dbReference>
<dbReference type="GO" id="GO:0090314">
    <property type="term" value="P:positive regulation of protein targeting to membrane"/>
    <property type="evidence" value="ECO:0007669"/>
    <property type="project" value="TreeGrafter"/>
</dbReference>
<dbReference type="EMBL" id="FRBL01000015">
    <property type="protein sequence ID" value="SHM95334.1"/>
    <property type="molecule type" value="Genomic_DNA"/>
</dbReference>
<accession>A0A1M7MWB3</accession>
<evidence type="ECO:0000313" key="4">
    <source>
        <dbReference type="EMBL" id="SHM95334.1"/>
    </source>
</evidence>
<evidence type="ECO:0000256" key="2">
    <source>
        <dbReference type="SAM" id="SignalP"/>
    </source>
</evidence>
<organism evidence="4 5">
    <name type="scientific">Chitinophaga jiangningensis</name>
    <dbReference type="NCBI Taxonomy" id="1419482"/>
    <lineage>
        <taxon>Bacteria</taxon>
        <taxon>Pseudomonadati</taxon>
        <taxon>Bacteroidota</taxon>
        <taxon>Chitinophagia</taxon>
        <taxon>Chitinophagales</taxon>
        <taxon>Chitinophagaceae</taxon>
        <taxon>Chitinophaga</taxon>
    </lineage>
</organism>
<dbReference type="InterPro" id="IPR035423">
    <property type="entry name" value="M60-like_N"/>
</dbReference>
<proteinExistence type="predicted"/>
<sequence>MKNYYALTVAMLLPVALLATVPPSDTTRSDPSQVEIRKDQPLGKQDTALRKAVLSWSRTTLESTDYKSIQAHPSSRYFPGEVKPGTPTIEKVVPIHHRRPADSTWRILRRLNGYPDTYTQYSTGLYAPAGQVIEIQLPQYLADMGELFVQIGCHTDNLGQWSAGRSNWVRMPDIVKYAALDKTLVRVSSPFGGLIYIKCRPTVKDWSADIRISGAVSSPLYIRGVTTDEQWQAQLKSSGAPWGEIATDRIILSVPDSILQKLSNPKKVMDLWDAIIGAEMDLGQYPQPVYRPMRLAVDVQISGGFMHNGYPIMAHCDEGTLNTIANPDRLLEPSSGGSNWGYFHEIGHNLQNPDWIIAGTGEVSCNFFALYCFDRLIGDRHGAHGEMTAEKRKARIRQYFAVGPDYSKWKQDPFLALTMFWQIQEAFGWEAFKAFIRRYQQNLATDPNASFAKNEDAKRDRFVQTFSEVTGRNLVPFFKAWGFPLGNKLEKEMKVYPEWIPYNMKFDVSQ</sequence>
<feature type="domain" description="Peptidase M60" evidence="3">
    <location>
        <begin position="118"/>
        <end position="428"/>
    </location>
</feature>
<dbReference type="Pfam" id="PF17291">
    <property type="entry name" value="M60-like_N"/>
    <property type="match status" value="1"/>
</dbReference>
<evidence type="ECO:0000259" key="3">
    <source>
        <dbReference type="PROSITE" id="PS51723"/>
    </source>
</evidence>
<dbReference type="Gene3D" id="3.40.390.80">
    <property type="entry name" value="Peptidase M60, enhancin-like domain 2"/>
    <property type="match status" value="1"/>
</dbReference>
<keyword evidence="5" id="KW-1185">Reference proteome</keyword>
<dbReference type="STRING" id="1419482.SAMN05444266_11531"/>
<dbReference type="Gene3D" id="1.10.390.30">
    <property type="entry name" value="Peptidase M60, enhancin-like domain 3"/>
    <property type="match status" value="1"/>
</dbReference>
<reference evidence="4 5" key="1">
    <citation type="submission" date="2016-11" db="EMBL/GenBank/DDBJ databases">
        <authorList>
            <person name="Jaros S."/>
            <person name="Januszkiewicz K."/>
            <person name="Wedrychowicz H."/>
        </authorList>
    </citation>
    <scope>NUCLEOTIDE SEQUENCE [LARGE SCALE GENOMIC DNA]</scope>
    <source>
        <strain evidence="4 5">DSM 27406</strain>
    </source>
</reference>
<dbReference type="OrthoDB" id="606623at2"/>
<dbReference type="RefSeq" id="WP_073087624.1">
    <property type="nucleotide sequence ID" value="NZ_FRBL01000015.1"/>
</dbReference>
<name>A0A1M7MWB3_9BACT</name>
<feature type="signal peptide" evidence="2">
    <location>
        <begin position="1"/>
        <end position="19"/>
    </location>
</feature>
<dbReference type="GO" id="GO:0005886">
    <property type="term" value="C:plasma membrane"/>
    <property type="evidence" value="ECO:0007669"/>
    <property type="project" value="TreeGrafter"/>
</dbReference>
<evidence type="ECO:0000313" key="5">
    <source>
        <dbReference type="Proteomes" id="UP000184420"/>
    </source>
</evidence>
<dbReference type="PANTHER" id="PTHR15730:SF5">
    <property type="entry name" value="SI:CH211-210B2.2-RELATED"/>
    <property type="match status" value="1"/>
</dbReference>
<dbReference type="PROSITE" id="PS51723">
    <property type="entry name" value="PEPTIDASE_M60"/>
    <property type="match status" value="1"/>
</dbReference>
<keyword evidence="2" id="KW-0732">Signal</keyword>
<dbReference type="PANTHER" id="PTHR15730">
    <property type="entry name" value="EXPERIMENTAL AUTOIMMUNE PROSTATITIS ANTIGEN 2-RELATED"/>
    <property type="match status" value="1"/>
</dbReference>
<dbReference type="AlphaFoldDB" id="A0A1M7MWB3"/>
<dbReference type="Gene3D" id="2.60.120.1250">
    <property type="entry name" value="Peptidase M60, enhancin-like domain 1"/>
    <property type="match status" value="1"/>
</dbReference>
<feature type="chain" id="PRO_5012500669" evidence="2">
    <location>
        <begin position="20"/>
        <end position="510"/>
    </location>
</feature>